<dbReference type="AlphaFoldDB" id="A0AAV6ZES3"/>
<protein>
    <submittedName>
        <fullName evidence="2">Uncharacterized protein</fullName>
    </submittedName>
</protein>
<dbReference type="Proteomes" id="UP000824782">
    <property type="component" value="Unassembled WGS sequence"/>
</dbReference>
<keyword evidence="1" id="KW-0732">Signal</keyword>
<evidence type="ECO:0000313" key="3">
    <source>
        <dbReference type="Proteomes" id="UP000824782"/>
    </source>
</evidence>
<proteinExistence type="predicted"/>
<organism evidence="2 3">
    <name type="scientific">Engystomops pustulosus</name>
    <name type="common">Tungara frog</name>
    <name type="synonym">Physalaemus pustulosus</name>
    <dbReference type="NCBI Taxonomy" id="76066"/>
    <lineage>
        <taxon>Eukaryota</taxon>
        <taxon>Metazoa</taxon>
        <taxon>Chordata</taxon>
        <taxon>Craniata</taxon>
        <taxon>Vertebrata</taxon>
        <taxon>Euteleostomi</taxon>
        <taxon>Amphibia</taxon>
        <taxon>Batrachia</taxon>
        <taxon>Anura</taxon>
        <taxon>Neobatrachia</taxon>
        <taxon>Hyloidea</taxon>
        <taxon>Leptodactylidae</taxon>
        <taxon>Leiuperinae</taxon>
        <taxon>Engystomops</taxon>
    </lineage>
</organism>
<accession>A0AAV6ZES3</accession>
<sequence>MNPEEVSWFQSVLLVACLCPCSLNGSSQSGREMGVRRLFVLFVSPVSRHLSAQLLSFSYLFLKGEGPAELAAPDGLLGLKLLLLGELYRYLLTLVTPRSVFLSTLQHKSNQPNLRVQRELSGPEEGANPAPKRVVHFYHFYHLCLLLLLCTQNL</sequence>
<comment type="caution">
    <text evidence="2">The sequence shown here is derived from an EMBL/GenBank/DDBJ whole genome shotgun (WGS) entry which is preliminary data.</text>
</comment>
<feature type="signal peptide" evidence="1">
    <location>
        <begin position="1"/>
        <end position="29"/>
    </location>
</feature>
<evidence type="ECO:0000313" key="2">
    <source>
        <dbReference type="EMBL" id="KAG8547496.1"/>
    </source>
</evidence>
<keyword evidence="3" id="KW-1185">Reference proteome</keyword>
<dbReference type="EMBL" id="WNYA01000708">
    <property type="protein sequence ID" value="KAG8547496.1"/>
    <property type="molecule type" value="Genomic_DNA"/>
</dbReference>
<name>A0AAV6ZES3_ENGPU</name>
<gene>
    <name evidence="2" type="ORF">GDO81_028220</name>
</gene>
<evidence type="ECO:0000256" key="1">
    <source>
        <dbReference type="SAM" id="SignalP"/>
    </source>
</evidence>
<feature type="chain" id="PRO_5043843340" evidence="1">
    <location>
        <begin position="30"/>
        <end position="154"/>
    </location>
</feature>
<reference evidence="2" key="1">
    <citation type="thesis" date="2020" institute="ProQuest LLC" country="789 East Eisenhower Parkway, Ann Arbor, MI, USA">
        <title>Comparative Genomics and Chromosome Evolution.</title>
        <authorList>
            <person name="Mudd A.B."/>
        </authorList>
    </citation>
    <scope>NUCLEOTIDE SEQUENCE</scope>
    <source>
        <strain evidence="2">237g6f4</strain>
        <tissue evidence="2">Blood</tissue>
    </source>
</reference>